<protein>
    <submittedName>
        <fullName evidence="1">Uncharacterized protein</fullName>
    </submittedName>
</protein>
<dbReference type="EMBL" id="QJSQ01000009">
    <property type="protein sequence ID" value="PYE22921.1"/>
    <property type="molecule type" value="Genomic_DNA"/>
</dbReference>
<dbReference type="Proteomes" id="UP000247772">
    <property type="component" value="Unassembled WGS sequence"/>
</dbReference>
<dbReference type="AlphaFoldDB" id="A0A2U1AK26"/>
<sequence length="139" mass="14435">MTGGVEHVLPRAACGSLMKPCLAVCLALHRPLHQTALPGASRSVRKRGARLGGLCGLGGLGAAHATPGAPQTASYTLAPLSFNPYAPRKIAPRRVFQRWPSVVSPNSFFNSRGCERQYCGGALTLAPSCAAACHGQRGS</sequence>
<name>A0A2U1AK26_9BURK</name>
<accession>A0A2U1AK26</accession>
<comment type="caution">
    <text evidence="1">The sequence shown here is derived from an EMBL/GenBank/DDBJ whole genome shotgun (WGS) entry which is preliminary data.</text>
</comment>
<evidence type="ECO:0000313" key="1">
    <source>
        <dbReference type="EMBL" id="PYE22921.1"/>
    </source>
</evidence>
<reference evidence="1 2" key="1">
    <citation type="submission" date="2018-06" db="EMBL/GenBank/DDBJ databases">
        <title>Genomic Encyclopedia of Type Strains, Phase IV (KMG-V): Genome sequencing to study the core and pangenomes of soil and plant-associated prokaryotes.</title>
        <authorList>
            <person name="Whitman W."/>
        </authorList>
    </citation>
    <scope>NUCLEOTIDE SEQUENCE [LARGE SCALE GENOMIC DNA]</scope>
    <source>
        <strain evidence="1 2">SRCL-318</strain>
    </source>
</reference>
<evidence type="ECO:0000313" key="2">
    <source>
        <dbReference type="Proteomes" id="UP000247772"/>
    </source>
</evidence>
<organism evidence="1 2">
    <name type="scientific">Paraburkholderia silvatlantica</name>
    <dbReference type="NCBI Taxonomy" id="321895"/>
    <lineage>
        <taxon>Bacteria</taxon>
        <taxon>Pseudomonadati</taxon>
        <taxon>Pseudomonadota</taxon>
        <taxon>Betaproteobacteria</taxon>
        <taxon>Burkholderiales</taxon>
        <taxon>Burkholderiaceae</taxon>
        <taxon>Paraburkholderia</taxon>
    </lineage>
</organism>
<proteinExistence type="predicted"/>
<gene>
    <name evidence="1" type="ORF">C7410_109219</name>
</gene>